<dbReference type="InterPro" id="IPR011990">
    <property type="entry name" value="TPR-like_helical_dom_sf"/>
</dbReference>
<evidence type="ECO:0000313" key="2">
    <source>
        <dbReference type="EMBL" id="QDD13222.1"/>
    </source>
</evidence>
<dbReference type="InterPro" id="IPR019734">
    <property type="entry name" value="TPR_rpt"/>
</dbReference>
<keyword evidence="1" id="KW-0802">TPR repeat</keyword>
<feature type="repeat" description="TPR" evidence="1">
    <location>
        <begin position="315"/>
        <end position="348"/>
    </location>
</feature>
<reference evidence="2 3" key="1">
    <citation type="journal article" date="2019" name="ISME J.">
        <title>Evolution in action: habitat transition from sediment to the pelagial leads to genome streamlining in Methylophilaceae.</title>
        <authorList>
            <person name="Salcher M."/>
            <person name="Schaefle D."/>
            <person name="Kaspar M."/>
            <person name="Neuenschwander S.M."/>
            <person name="Ghai R."/>
        </authorList>
    </citation>
    <scope>NUCLEOTIDE SEQUENCE [LARGE SCALE GENOMIC DNA]</scope>
    <source>
        <strain evidence="2 3">MMS-RI-1</strain>
    </source>
</reference>
<dbReference type="PROSITE" id="PS50005">
    <property type="entry name" value="TPR"/>
    <property type="match status" value="2"/>
</dbReference>
<organism evidence="2 3">
    <name type="scientific">Candidatus Methylopumilus rimovensis</name>
    <dbReference type="NCBI Taxonomy" id="2588535"/>
    <lineage>
        <taxon>Bacteria</taxon>
        <taxon>Pseudomonadati</taxon>
        <taxon>Pseudomonadota</taxon>
        <taxon>Betaproteobacteria</taxon>
        <taxon>Nitrosomonadales</taxon>
        <taxon>Methylophilaceae</taxon>
        <taxon>Candidatus Methylopumilus</taxon>
    </lineage>
</organism>
<dbReference type="SMART" id="SM00028">
    <property type="entry name" value="TPR"/>
    <property type="match status" value="4"/>
</dbReference>
<dbReference type="PANTHER" id="PTHR12558">
    <property type="entry name" value="CELL DIVISION CYCLE 16,23,27"/>
    <property type="match status" value="1"/>
</dbReference>
<dbReference type="PANTHER" id="PTHR12558:SF13">
    <property type="entry name" value="CELL DIVISION CYCLE PROTEIN 27 HOMOLOG"/>
    <property type="match status" value="1"/>
</dbReference>
<gene>
    <name evidence="2" type="ORF">FIT61_01860</name>
</gene>
<dbReference type="EMBL" id="CP040986">
    <property type="protein sequence ID" value="QDD13222.1"/>
    <property type="molecule type" value="Genomic_DNA"/>
</dbReference>
<dbReference type="Proteomes" id="UP000312102">
    <property type="component" value="Chromosome"/>
</dbReference>
<accession>A0AAE6FSM1</accession>
<protein>
    <submittedName>
        <fullName evidence="2">Tetratricopeptide repeat protein</fullName>
    </submittedName>
</protein>
<dbReference type="SUPFAM" id="SSF48452">
    <property type="entry name" value="TPR-like"/>
    <property type="match status" value="3"/>
</dbReference>
<sequence length="598" mass="68283">MNHRLYILKILFWFINRRIIVIGLIISQISLKYCRNQISGNFMHLLRIFSLFTLLSFGVLANAKPDPSGSIDNYTNPDLVFKLLLAEIASQRGELNLASELFLDLAKQTDNALLAERATRLTSYTRNGVIALEASKIWNELNKDSIDAQQVLSEILIANNKLNEAKPILQKLLLKEKTRAGGFLYLNSLFSRVSDKKAVLALVADLAQPYPKLAEAHFAVAHAAWLNKDQKTYEKELASINQIKPDWEMPILFKGQILAQENPERALAFFSDFLNKYPKSSEVRLEYAKLLTNGRKFNEAKTEFIKLVNTANSSAEITVAVGLLSIELEDYDLAEKYFLQSLKRNPKDKDQIFVYLAKIADKKNQSEAAITWLNKINNGPRFIESKLITAEIIAKKESVDKALRFLDKLNANSPDEKLTLIQSKASFLTRANRHQEAFQIMQNEASNFPHSPEFKFDYALLADKLNKYDLMEKLLREAIKIKPDYAVAYNALGYSYADRNINLEDAKKYIEVALSISPNNHYILDSMGWLYYRLGKLDSALSFIQKAYDVQPDPEIAAHLGEILWAQGRKKEANDIWDLSLQSFPDNEILKETFKRLH</sequence>
<keyword evidence="3" id="KW-1185">Reference proteome</keyword>
<evidence type="ECO:0000256" key="1">
    <source>
        <dbReference type="PROSITE-ProRule" id="PRU00339"/>
    </source>
</evidence>
<dbReference type="KEGG" id="mrk:FIT61_01860"/>
<feature type="repeat" description="TPR" evidence="1">
    <location>
        <begin position="521"/>
        <end position="554"/>
    </location>
</feature>
<name>A0AAE6FSM1_9PROT</name>
<dbReference type="Pfam" id="PF13181">
    <property type="entry name" value="TPR_8"/>
    <property type="match status" value="2"/>
</dbReference>
<dbReference type="Gene3D" id="1.25.40.10">
    <property type="entry name" value="Tetratricopeptide repeat domain"/>
    <property type="match status" value="2"/>
</dbReference>
<proteinExistence type="predicted"/>
<dbReference type="AlphaFoldDB" id="A0AAE6FSM1"/>
<dbReference type="Pfam" id="PF13432">
    <property type="entry name" value="TPR_16"/>
    <property type="match status" value="1"/>
</dbReference>
<evidence type="ECO:0000313" key="3">
    <source>
        <dbReference type="Proteomes" id="UP000312102"/>
    </source>
</evidence>